<dbReference type="AlphaFoldDB" id="A0A226D700"/>
<proteinExistence type="predicted"/>
<keyword evidence="3" id="KW-1185">Reference proteome</keyword>
<sequence>MKDDDVKLTEVISVALAQETAITSTQVVRSGNPSAQIVSEGEFQSYECFRPTDMAFNPVSSSFLEHSTKFGWFYSQPRIQWHNGKNCLVYKTRHKRTLLWDLDMFLAVDICGLSSFGYLLVKNIICRNGSTDKISLIHSLMILFFGMLNIHGVWLHVMTAFYGEDAVRGWNGLRRLERDESSDKSSKPTSDRNLSLILTLIVRMFAVYPFLQIPSELFMNFDPYFYVIQDLRIFLNLCFGQTSILHFFRLIILTVTIYEISRIFALLILIFISTLAILARLNSAMVQKFANTRKIFDSIRTMEIITLNLQLFAPFQELGTFAVMSVGLVLFVIANFVTIALTRLPFPVYIFFPSVSVITGAIINATIPLAQAVHENSTEMLRNWGLTGLNLGQDAKLLRRKIKSARSLRLNVGLAGFRMFYFNRETKVRYFEAVITYTLTMLLGLREG</sequence>
<feature type="transmembrane region" description="Helical" evidence="1">
    <location>
        <begin position="263"/>
        <end position="281"/>
    </location>
</feature>
<evidence type="ECO:0000313" key="3">
    <source>
        <dbReference type="Proteomes" id="UP000198287"/>
    </source>
</evidence>
<dbReference type="EMBL" id="LNIX01000032">
    <property type="protein sequence ID" value="OXA40638.1"/>
    <property type="molecule type" value="Genomic_DNA"/>
</dbReference>
<keyword evidence="1" id="KW-0812">Transmembrane</keyword>
<protein>
    <submittedName>
        <fullName evidence="2">Uncharacterized protein</fullName>
    </submittedName>
</protein>
<comment type="caution">
    <text evidence="2">The sequence shown here is derived from an EMBL/GenBank/DDBJ whole genome shotgun (WGS) entry which is preliminary data.</text>
</comment>
<organism evidence="2 3">
    <name type="scientific">Folsomia candida</name>
    <name type="common">Springtail</name>
    <dbReference type="NCBI Taxonomy" id="158441"/>
    <lineage>
        <taxon>Eukaryota</taxon>
        <taxon>Metazoa</taxon>
        <taxon>Ecdysozoa</taxon>
        <taxon>Arthropoda</taxon>
        <taxon>Hexapoda</taxon>
        <taxon>Collembola</taxon>
        <taxon>Entomobryomorpha</taxon>
        <taxon>Isotomoidea</taxon>
        <taxon>Isotomidae</taxon>
        <taxon>Proisotominae</taxon>
        <taxon>Folsomia</taxon>
    </lineage>
</organism>
<feature type="transmembrane region" description="Helical" evidence="1">
    <location>
        <begin position="318"/>
        <end position="341"/>
    </location>
</feature>
<feature type="transmembrane region" description="Helical" evidence="1">
    <location>
        <begin position="194"/>
        <end position="211"/>
    </location>
</feature>
<name>A0A226D700_FOLCA</name>
<feature type="transmembrane region" description="Helical" evidence="1">
    <location>
        <begin position="231"/>
        <end position="251"/>
    </location>
</feature>
<evidence type="ECO:0000256" key="1">
    <source>
        <dbReference type="SAM" id="Phobius"/>
    </source>
</evidence>
<feature type="transmembrane region" description="Helical" evidence="1">
    <location>
        <begin position="348"/>
        <end position="370"/>
    </location>
</feature>
<feature type="transmembrane region" description="Helical" evidence="1">
    <location>
        <begin position="140"/>
        <end position="162"/>
    </location>
</feature>
<feature type="transmembrane region" description="Helical" evidence="1">
    <location>
        <begin position="98"/>
        <end position="120"/>
    </location>
</feature>
<dbReference type="Proteomes" id="UP000198287">
    <property type="component" value="Unassembled WGS sequence"/>
</dbReference>
<evidence type="ECO:0000313" key="2">
    <source>
        <dbReference type="EMBL" id="OXA40638.1"/>
    </source>
</evidence>
<reference evidence="2 3" key="1">
    <citation type="submission" date="2015-12" db="EMBL/GenBank/DDBJ databases">
        <title>The genome of Folsomia candida.</title>
        <authorList>
            <person name="Faddeeva A."/>
            <person name="Derks M.F."/>
            <person name="Anvar Y."/>
            <person name="Smit S."/>
            <person name="Van Straalen N."/>
            <person name="Roelofs D."/>
        </authorList>
    </citation>
    <scope>NUCLEOTIDE SEQUENCE [LARGE SCALE GENOMIC DNA]</scope>
    <source>
        <strain evidence="2 3">VU population</strain>
        <tissue evidence="2">Whole body</tissue>
    </source>
</reference>
<accession>A0A226D700</accession>
<keyword evidence="1" id="KW-1133">Transmembrane helix</keyword>
<keyword evidence="1" id="KW-0472">Membrane</keyword>
<gene>
    <name evidence="2" type="ORF">Fcan01_24501</name>
</gene>